<dbReference type="PANTHER" id="PTHR48081:SF30">
    <property type="entry name" value="ACETYL-HYDROLASE LIPR-RELATED"/>
    <property type="match status" value="1"/>
</dbReference>
<feature type="active site" evidence="3">
    <location>
        <position position="185"/>
    </location>
</feature>
<dbReference type="GO" id="GO:0004806">
    <property type="term" value="F:triacylglycerol lipase activity"/>
    <property type="evidence" value="ECO:0007669"/>
    <property type="project" value="TreeGrafter"/>
</dbReference>
<dbReference type="PROSITE" id="PS01173">
    <property type="entry name" value="LIPASE_GDXG_HIS"/>
    <property type="match status" value="1"/>
</dbReference>
<dbReference type="InterPro" id="IPR033140">
    <property type="entry name" value="Lipase_GDXG_put_SER_AS"/>
</dbReference>
<dbReference type="InterPro" id="IPR029058">
    <property type="entry name" value="AB_hydrolase_fold"/>
</dbReference>
<gene>
    <name evidence="5" type="ORF">EPA93_02640</name>
</gene>
<evidence type="ECO:0000313" key="6">
    <source>
        <dbReference type="Proteomes" id="UP000290365"/>
    </source>
</evidence>
<keyword evidence="2 5" id="KW-0378">Hydrolase</keyword>
<sequence>MDHLLSLEKKTYLPHIINYCLLFFEISLSKDEVFLMADPESMQIRRYLLDRRSNPNAPTTLEGQRVSYELLVENYTGPLPLPVGTRVEPIEIDRVPAEWIYPSVTDAERVMLFMHGGAYVLGSLKSHRDLVARLANEARVRSLQIDYRRAPEHPFPAALDDTLIVYRWLLARGTKPEHIILAGDSAGAGLALALLQALRDKNMSMPTGAVLFSPWTDLAGTVESRSTRESSDPIFTGKLINSLGPLYAGSEDIHNPLISPINADLHGLPPLLIEVGRDEVLLDDSLVIAEHARAANVPVELTVWDDMWHVFQQFAYVLPEAQQSLEKAGKFIRRQLKLS</sequence>
<dbReference type="PANTHER" id="PTHR48081">
    <property type="entry name" value="AB HYDROLASE SUPERFAMILY PROTEIN C4A8.06C"/>
    <property type="match status" value="1"/>
</dbReference>
<dbReference type="Proteomes" id="UP000290365">
    <property type="component" value="Chromosome"/>
</dbReference>
<dbReference type="AlphaFoldDB" id="A0A4P6JIP7"/>
<evidence type="ECO:0000313" key="5">
    <source>
        <dbReference type="EMBL" id="QBD74945.1"/>
    </source>
</evidence>
<dbReference type="KEGG" id="kbs:EPA93_02640"/>
<dbReference type="InterPro" id="IPR050300">
    <property type="entry name" value="GDXG_lipolytic_enzyme"/>
</dbReference>
<dbReference type="Pfam" id="PF07859">
    <property type="entry name" value="Abhydrolase_3"/>
    <property type="match status" value="1"/>
</dbReference>
<dbReference type="OrthoDB" id="9815425at2"/>
<evidence type="ECO:0000256" key="3">
    <source>
        <dbReference type="PROSITE-ProRule" id="PRU10038"/>
    </source>
</evidence>
<reference evidence="5 6" key="1">
    <citation type="submission" date="2019-01" db="EMBL/GenBank/DDBJ databases">
        <title>Ktedonosporobacter rubrisoli SCAWS-G2.</title>
        <authorList>
            <person name="Huang Y."/>
            <person name="Yan B."/>
        </authorList>
    </citation>
    <scope>NUCLEOTIDE SEQUENCE [LARGE SCALE GENOMIC DNA]</scope>
    <source>
        <strain evidence="5 6">SCAWS-G2</strain>
    </source>
</reference>
<name>A0A4P6JIP7_KTERU</name>
<evidence type="ECO:0000256" key="2">
    <source>
        <dbReference type="ARBA" id="ARBA00022801"/>
    </source>
</evidence>
<dbReference type="EMBL" id="CP035758">
    <property type="protein sequence ID" value="QBD74945.1"/>
    <property type="molecule type" value="Genomic_DNA"/>
</dbReference>
<dbReference type="Gene3D" id="3.40.50.1820">
    <property type="entry name" value="alpha/beta hydrolase"/>
    <property type="match status" value="1"/>
</dbReference>
<dbReference type="PROSITE" id="PS01174">
    <property type="entry name" value="LIPASE_GDXG_SER"/>
    <property type="match status" value="1"/>
</dbReference>
<evidence type="ECO:0000256" key="1">
    <source>
        <dbReference type="ARBA" id="ARBA00010515"/>
    </source>
</evidence>
<comment type="similarity">
    <text evidence="1">Belongs to the 'GDXG' lipolytic enzyme family.</text>
</comment>
<feature type="domain" description="Alpha/beta hydrolase fold-3" evidence="4">
    <location>
        <begin position="111"/>
        <end position="312"/>
    </location>
</feature>
<proteinExistence type="inferred from homology"/>
<accession>A0A4P6JIP7</accession>
<organism evidence="5 6">
    <name type="scientific">Ktedonosporobacter rubrisoli</name>
    <dbReference type="NCBI Taxonomy" id="2509675"/>
    <lineage>
        <taxon>Bacteria</taxon>
        <taxon>Bacillati</taxon>
        <taxon>Chloroflexota</taxon>
        <taxon>Ktedonobacteria</taxon>
        <taxon>Ktedonobacterales</taxon>
        <taxon>Ktedonosporobacteraceae</taxon>
        <taxon>Ktedonosporobacter</taxon>
    </lineage>
</organism>
<dbReference type="InterPro" id="IPR002168">
    <property type="entry name" value="Lipase_GDXG_HIS_AS"/>
</dbReference>
<evidence type="ECO:0000259" key="4">
    <source>
        <dbReference type="Pfam" id="PF07859"/>
    </source>
</evidence>
<dbReference type="SUPFAM" id="SSF53474">
    <property type="entry name" value="alpha/beta-Hydrolases"/>
    <property type="match status" value="1"/>
</dbReference>
<dbReference type="InterPro" id="IPR013094">
    <property type="entry name" value="AB_hydrolase_3"/>
</dbReference>
<protein>
    <submittedName>
        <fullName evidence="5">Alpha/beta hydrolase</fullName>
    </submittedName>
</protein>
<keyword evidence="6" id="KW-1185">Reference proteome</keyword>